<sequence length="232" mass="26686">MIVLVEIARIVTQKNYGQEKIGESWNSFKQIFEADINQRTSIRFKHLKPPRNFSKLNSDGSFIQGSCGGGRLIRENKGNMMFAYSLGLDQGTSNMDEARALLYGLKWCVSRGYDRILGETDSLLLVKCINGEWKTPWRLDKLIQQAQQIVESHGFIISHYFREANKPVDLLASKNYSVNVIHDFNSFSDLPREVRGLINTDRWELPSFRMQQVKPSNFIYEPPSILFVNESS</sequence>
<dbReference type="Proteomes" id="UP000826656">
    <property type="component" value="Unassembled WGS sequence"/>
</dbReference>
<dbReference type="InterPro" id="IPR036397">
    <property type="entry name" value="RNaseH_sf"/>
</dbReference>
<dbReference type="PANTHER" id="PTHR47723:SF14">
    <property type="entry name" value="RNASE H TYPE-1 DOMAIN-CONTAINING PROTEIN"/>
    <property type="match status" value="1"/>
</dbReference>
<comment type="caution">
    <text evidence="2">The sequence shown here is derived from an EMBL/GenBank/DDBJ whole genome shotgun (WGS) entry which is preliminary data.</text>
</comment>
<dbReference type="CDD" id="cd06222">
    <property type="entry name" value="RNase_H_like"/>
    <property type="match status" value="1"/>
</dbReference>
<dbReference type="Gene3D" id="3.30.420.10">
    <property type="entry name" value="Ribonuclease H-like superfamily/Ribonuclease H"/>
    <property type="match status" value="1"/>
</dbReference>
<dbReference type="InterPro" id="IPR044730">
    <property type="entry name" value="RNase_H-like_dom_plant"/>
</dbReference>
<feature type="domain" description="RNase H type-1" evidence="1">
    <location>
        <begin position="57"/>
        <end position="174"/>
    </location>
</feature>
<dbReference type="PANTHER" id="PTHR47723">
    <property type="entry name" value="OS05G0353850 PROTEIN"/>
    <property type="match status" value="1"/>
</dbReference>
<proteinExistence type="predicted"/>
<dbReference type="Pfam" id="PF13456">
    <property type="entry name" value="RVT_3"/>
    <property type="match status" value="1"/>
</dbReference>
<dbReference type="EMBL" id="JAIVGD010000018">
    <property type="protein sequence ID" value="KAH0755839.1"/>
    <property type="molecule type" value="Genomic_DNA"/>
</dbReference>
<dbReference type="SUPFAM" id="SSF53098">
    <property type="entry name" value="Ribonuclease H-like"/>
    <property type="match status" value="1"/>
</dbReference>
<evidence type="ECO:0000259" key="1">
    <source>
        <dbReference type="Pfam" id="PF13456"/>
    </source>
</evidence>
<dbReference type="InterPro" id="IPR012337">
    <property type="entry name" value="RNaseH-like_sf"/>
</dbReference>
<accession>A0ABQ7UVM7</accession>
<dbReference type="InterPro" id="IPR053151">
    <property type="entry name" value="RNase_H-like"/>
</dbReference>
<reference evidence="2 3" key="1">
    <citation type="journal article" date="2021" name="bioRxiv">
        <title>Chromosome-scale and haplotype-resolved genome assembly of a tetraploid potato cultivar.</title>
        <authorList>
            <person name="Sun H."/>
            <person name="Jiao W.-B."/>
            <person name="Krause K."/>
            <person name="Campoy J.A."/>
            <person name="Goel M."/>
            <person name="Folz-Donahue K."/>
            <person name="Kukat C."/>
            <person name="Huettel B."/>
            <person name="Schneeberger K."/>
        </authorList>
    </citation>
    <scope>NUCLEOTIDE SEQUENCE [LARGE SCALE GENOMIC DNA]</scope>
    <source>
        <strain evidence="2">SolTubOtavaFocal</strain>
        <tissue evidence="2">Leaves</tissue>
    </source>
</reference>
<gene>
    <name evidence="2" type="ORF">KY290_026109</name>
</gene>
<name>A0ABQ7UVM7_SOLTU</name>
<protein>
    <recommendedName>
        <fullName evidence="1">RNase H type-1 domain-containing protein</fullName>
    </recommendedName>
</protein>
<keyword evidence="3" id="KW-1185">Reference proteome</keyword>
<organism evidence="2 3">
    <name type="scientific">Solanum tuberosum</name>
    <name type="common">Potato</name>
    <dbReference type="NCBI Taxonomy" id="4113"/>
    <lineage>
        <taxon>Eukaryota</taxon>
        <taxon>Viridiplantae</taxon>
        <taxon>Streptophyta</taxon>
        <taxon>Embryophyta</taxon>
        <taxon>Tracheophyta</taxon>
        <taxon>Spermatophyta</taxon>
        <taxon>Magnoliopsida</taxon>
        <taxon>eudicotyledons</taxon>
        <taxon>Gunneridae</taxon>
        <taxon>Pentapetalae</taxon>
        <taxon>asterids</taxon>
        <taxon>lamiids</taxon>
        <taxon>Solanales</taxon>
        <taxon>Solanaceae</taxon>
        <taxon>Solanoideae</taxon>
        <taxon>Solaneae</taxon>
        <taxon>Solanum</taxon>
    </lineage>
</organism>
<evidence type="ECO:0000313" key="3">
    <source>
        <dbReference type="Proteomes" id="UP000826656"/>
    </source>
</evidence>
<evidence type="ECO:0000313" key="2">
    <source>
        <dbReference type="EMBL" id="KAH0755839.1"/>
    </source>
</evidence>
<dbReference type="InterPro" id="IPR002156">
    <property type="entry name" value="RNaseH_domain"/>
</dbReference>